<feature type="compositionally biased region" description="Basic and acidic residues" evidence="1">
    <location>
        <begin position="132"/>
        <end position="142"/>
    </location>
</feature>
<dbReference type="AlphaFoldDB" id="A0A4Y7RL71"/>
<proteinExistence type="predicted"/>
<evidence type="ECO:0000313" key="3">
    <source>
        <dbReference type="EMBL" id="TEB09715.1"/>
    </source>
</evidence>
<accession>A0A4Y7RL71</accession>
<evidence type="ECO:0000313" key="4">
    <source>
        <dbReference type="EMBL" id="TEB16319.1"/>
    </source>
</evidence>
<feature type="chain" id="PRO_5039810154" evidence="2">
    <location>
        <begin position="28"/>
        <end position="195"/>
    </location>
</feature>
<organism evidence="3 5">
    <name type="scientific">Coprinellus micaceus</name>
    <name type="common">Glistening ink-cap mushroom</name>
    <name type="synonym">Coprinus micaceus</name>
    <dbReference type="NCBI Taxonomy" id="71717"/>
    <lineage>
        <taxon>Eukaryota</taxon>
        <taxon>Fungi</taxon>
        <taxon>Dikarya</taxon>
        <taxon>Basidiomycota</taxon>
        <taxon>Agaricomycotina</taxon>
        <taxon>Agaricomycetes</taxon>
        <taxon>Agaricomycetidae</taxon>
        <taxon>Agaricales</taxon>
        <taxon>Agaricineae</taxon>
        <taxon>Psathyrellaceae</taxon>
        <taxon>Coprinellus</taxon>
    </lineage>
</organism>
<comment type="caution">
    <text evidence="3">The sequence shown here is derived from an EMBL/GenBank/DDBJ whole genome shotgun (WGS) entry which is preliminary data.</text>
</comment>
<keyword evidence="5" id="KW-1185">Reference proteome</keyword>
<sequence>MTPNTPSLSRILALLNLLQLELDCIRAAIEAGRVICDKCAPPRASTEDLDTASECREPAPSIVRSGAAVAVALADALSVSLTTTPHGAEVSKGGAGPDDEDKENDADGGDDGDNKDQRGENDADDDEDGDEMQVRKEEHENYADPENWEYDAIASTPTAHFLINIPSTSMTANDHFRDTSPFDEEALNEYLRGRR</sequence>
<reference evidence="3 5" key="1">
    <citation type="journal article" date="2019" name="Nat. Ecol. Evol.">
        <title>Megaphylogeny resolves global patterns of mushroom evolution.</title>
        <authorList>
            <person name="Varga T."/>
            <person name="Krizsan K."/>
            <person name="Foldi C."/>
            <person name="Dima B."/>
            <person name="Sanchez-Garcia M."/>
            <person name="Sanchez-Ramirez S."/>
            <person name="Szollosi G.J."/>
            <person name="Szarkandi J.G."/>
            <person name="Papp V."/>
            <person name="Albert L."/>
            <person name="Andreopoulos W."/>
            <person name="Angelini C."/>
            <person name="Antonin V."/>
            <person name="Barry K.W."/>
            <person name="Bougher N.L."/>
            <person name="Buchanan P."/>
            <person name="Buyck B."/>
            <person name="Bense V."/>
            <person name="Catcheside P."/>
            <person name="Chovatia M."/>
            <person name="Cooper J."/>
            <person name="Damon W."/>
            <person name="Desjardin D."/>
            <person name="Finy P."/>
            <person name="Geml J."/>
            <person name="Haridas S."/>
            <person name="Hughes K."/>
            <person name="Justo A."/>
            <person name="Karasinski D."/>
            <person name="Kautmanova I."/>
            <person name="Kiss B."/>
            <person name="Kocsube S."/>
            <person name="Kotiranta H."/>
            <person name="LaButti K.M."/>
            <person name="Lechner B.E."/>
            <person name="Liimatainen K."/>
            <person name="Lipzen A."/>
            <person name="Lukacs Z."/>
            <person name="Mihaltcheva S."/>
            <person name="Morgado L.N."/>
            <person name="Niskanen T."/>
            <person name="Noordeloos M.E."/>
            <person name="Ohm R.A."/>
            <person name="Ortiz-Santana B."/>
            <person name="Ovrebo C."/>
            <person name="Racz N."/>
            <person name="Riley R."/>
            <person name="Savchenko A."/>
            <person name="Shiryaev A."/>
            <person name="Soop K."/>
            <person name="Spirin V."/>
            <person name="Szebenyi C."/>
            <person name="Tomsovsky M."/>
            <person name="Tulloss R.E."/>
            <person name="Uehling J."/>
            <person name="Grigoriev I.V."/>
            <person name="Vagvolgyi C."/>
            <person name="Papp T."/>
            <person name="Martin F.M."/>
            <person name="Miettinen O."/>
            <person name="Hibbett D.S."/>
            <person name="Nagy L.G."/>
        </authorList>
    </citation>
    <scope>NUCLEOTIDE SEQUENCE [LARGE SCALE GENOMIC DNA]</scope>
    <source>
        <strain evidence="3 5">FP101781</strain>
    </source>
</reference>
<evidence type="ECO:0000256" key="2">
    <source>
        <dbReference type="SAM" id="SignalP"/>
    </source>
</evidence>
<dbReference type="Proteomes" id="UP000298030">
    <property type="component" value="Unassembled WGS sequence"/>
</dbReference>
<name>A0A4Y7RL71_COPMI</name>
<protein>
    <submittedName>
        <fullName evidence="3">Uncharacterized protein</fullName>
    </submittedName>
</protein>
<feature type="signal peptide" evidence="2">
    <location>
        <begin position="1"/>
        <end position="27"/>
    </location>
</feature>
<evidence type="ECO:0000256" key="1">
    <source>
        <dbReference type="SAM" id="MobiDB-lite"/>
    </source>
</evidence>
<feature type="compositionally biased region" description="Acidic residues" evidence="1">
    <location>
        <begin position="97"/>
        <end position="111"/>
    </location>
</feature>
<dbReference type="EMBL" id="QPFP01000334">
    <property type="protein sequence ID" value="TEB16319.1"/>
    <property type="molecule type" value="Genomic_DNA"/>
</dbReference>
<feature type="compositionally biased region" description="Basic and acidic residues" evidence="1">
    <location>
        <begin position="112"/>
        <end position="121"/>
    </location>
</feature>
<gene>
    <name evidence="4" type="ORF">FA13DRAFT_1804734</name>
    <name evidence="3" type="ORF">FA13DRAFT_1806526</name>
</gene>
<evidence type="ECO:0000313" key="5">
    <source>
        <dbReference type="Proteomes" id="UP000298030"/>
    </source>
</evidence>
<feature type="compositionally biased region" description="Acidic residues" evidence="1">
    <location>
        <begin position="122"/>
        <end position="131"/>
    </location>
</feature>
<dbReference type="EMBL" id="QPFP01000493">
    <property type="protein sequence ID" value="TEB09715.1"/>
    <property type="molecule type" value="Genomic_DNA"/>
</dbReference>
<feature type="region of interest" description="Disordered" evidence="1">
    <location>
        <begin position="84"/>
        <end position="148"/>
    </location>
</feature>
<keyword evidence="2" id="KW-0732">Signal</keyword>